<dbReference type="PANTHER" id="PTHR46599:SF3">
    <property type="entry name" value="PIGGYBAC TRANSPOSABLE ELEMENT-DERIVED PROTEIN 4"/>
    <property type="match status" value="1"/>
</dbReference>
<feature type="compositionally biased region" description="Polar residues" evidence="1">
    <location>
        <begin position="99"/>
        <end position="108"/>
    </location>
</feature>
<dbReference type="InterPro" id="IPR032718">
    <property type="entry name" value="PGBD4_Znf_C"/>
</dbReference>
<comment type="caution">
    <text evidence="4">The sequence shown here is derived from an EMBL/GenBank/DDBJ whole genome shotgun (WGS) entry which is preliminary data.</text>
</comment>
<feature type="region of interest" description="Disordered" evidence="1">
    <location>
        <begin position="43"/>
        <end position="108"/>
    </location>
</feature>
<evidence type="ECO:0000259" key="2">
    <source>
        <dbReference type="Pfam" id="PF13842"/>
    </source>
</evidence>
<gene>
    <name evidence="4" type="ORF">PAPOLLO_LOCUS13781</name>
</gene>
<feature type="domain" description="PiggyBac transposable element-derived protein 4 C-terminal zinc-finger" evidence="2">
    <location>
        <begin position="491"/>
        <end position="539"/>
    </location>
</feature>
<evidence type="ECO:0000313" key="5">
    <source>
        <dbReference type="Proteomes" id="UP000691718"/>
    </source>
</evidence>
<dbReference type="OrthoDB" id="7448518at2759"/>
<dbReference type="InterPro" id="IPR029526">
    <property type="entry name" value="PGBD"/>
</dbReference>
<evidence type="ECO:0000256" key="1">
    <source>
        <dbReference type="SAM" id="MobiDB-lite"/>
    </source>
</evidence>
<feature type="compositionally biased region" description="Basic residues" evidence="1">
    <location>
        <begin position="70"/>
        <end position="88"/>
    </location>
</feature>
<evidence type="ECO:0000313" key="4">
    <source>
        <dbReference type="EMBL" id="CAG5000736.1"/>
    </source>
</evidence>
<feature type="domain" description="PiggyBac transposable element-derived protein" evidence="3">
    <location>
        <begin position="179"/>
        <end position="427"/>
    </location>
</feature>
<dbReference type="EMBL" id="CAJQZP010000945">
    <property type="protein sequence ID" value="CAG5000736.1"/>
    <property type="molecule type" value="Genomic_DNA"/>
</dbReference>
<protein>
    <submittedName>
        <fullName evidence="4">(apollo) hypothetical protein</fullName>
    </submittedName>
</protein>
<dbReference type="Pfam" id="PF13843">
    <property type="entry name" value="DDE_Tnp_1_7"/>
    <property type="match status" value="1"/>
</dbReference>
<dbReference type="PANTHER" id="PTHR46599">
    <property type="entry name" value="PIGGYBAC TRANSPOSABLE ELEMENT-DERIVED PROTEIN 4"/>
    <property type="match status" value="1"/>
</dbReference>
<dbReference type="Pfam" id="PF13842">
    <property type="entry name" value="zf-Tnp_2"/>
    <property type="match status" value="1"/>
</dbReference>
<evidence type="ECO:0000259" key="3">
    <source>
        <dbReference type="Pfam" id="PF13843"/>
    </source>
</evidence>
<keyword evidence="5" id="KW-1185">Reference proteome</keyword>
<dbReference type="AlphaFoldDB" id="A0A8S3X5W9"/>
<name>A0A8S3X5W9_PARAO</name>
<proteinExistence type="predicted"/>
<organism evidence="4 5">
    <name type="scientific">Parnassius apollo</name>
    <name type="common">Apollo butterfly</name>
    <name type="synonym">Papilio apollo</name>
    <dbReference type="NCBI Taxonomy" id="110799"/>
    <lineage>
        <taxon>Eukaryota</taxon>
        <taxon>Metazoa</taxon>
        <taxon>Ecdysozoa</taxon>
        <taxon>Arthropoda</taxon>
        <taxon>Hexapoda</taxon>
        <taxon>Insecta</taxon>
        <taxon>Pterygota</taxon>
        <taxon>Neoptera</taxon>
        <taxon>Endopterygota</taxon>
        <taxon>Lepidoptera</taxon>
        <taxon>Glossata</taxon>
        <taxon>Ditrysia</taxon>
        <taxon>Papilionoidea</taxon>
        <taxon>Papilionidae</taxon>
        <taxon>Parnassiinae</taxon>
        <taxon>Parnassini</taxon>
        <taxon>Parnassius</taxon>
        <taxon>Parnassius</taxon>
    </lineage>
</organism>
<reference evidence="4" key="1">
    <citation type="submission" date="2021-04" db="EMBL/GenBank/DDBJ databases">
        <authorList>
            <person name="Tunstrom K."/>
        </authorList>
    </citation>
    <scope>NUCLEOTIDE SEQUENCE</scope>
</reference>
<accession>A0A8S3X5W9</accession>
<dbReference type="Proteomes" id="UP000691718">
    <property type="component" value="Unassembled WGS sequence"/>
</dbReference>
<sequence>MASARRSWRLDSKEIFDVLVNDVDSDIEEDPEIQIEEVIQDLHEVVSVQDHENDDADMSENVSEPEQGRSRGRSRPTLRGRTRSRGGRVRSGARSTTRCSSGRHASTSIREMDEANGWSYEAVQQPPENPVFQEISRVLAPIDENSSLFDCFSIFFPDSFWKLLKTETNRYAAQMKAKQTRQEYDAFFKLRPYFDELCFLCENSFYPNENLTIDEGTCGFRGRVHFKVYNKDKPNKYGMKVYMLCDAETGYILRMVPYVGDSKSVETIIAELSEPYFGKWHTIYMDRFFTSPTIADLLWLKETRTVGTVMANRRGLPQVWRQQPLEKAEMAFCHRGNLTACKWKDKRDVLMLTTKHGASWTEVDTKAKGVGVTKKVKPDCILDYNHYKIGVDLNDQYVSYYSLNRKSMKWWKKMFFNLVARSLVNAYILYNKSREQRRRLRFSQFLMDSGEQLVETASDAEAGPSHGPHAVGTSTRLVGRHFIERIPSSEKKEKVARVCKVCADISKKETGKRGRKETIYYCPDCNVPLCYYPCFKMFHTQKNYVL</sequence>